<dbReference type="Pfam" id="PF01636">
    <property type="entry name" value="APH"/>
    <property type="match status" value="1"/>
</dbReference>
<dbReference type="SUPFAM" id="SSF56112">
    <property type="entry name" value="Protein kinase-like (PK-like)"/>
    <property type="match status" value="1"/>
</dbReference>
<name>A0ABW3CRI6_9ACTN</name>
<dbReference type="InterPro" id="IPR011009">
    <property type="entry name" value="Kinase-like_dom_sf"/>
</dbReference>
<dbReference type="EMBL" id="JBHTIR010004370">
    <property type="protein sequence ID" value="MFD0857158.1"/>
    <property type="molecule type" value="Genomic_DNA"/>
</dbReference>
<dbReference type="InterPro" id="IPR002575">
    <property type="entry name" value="Aminoglycoside_PTrfase"/>
</dbReference>
<protein>
    <submittedName>
        <fullName evidence="2">Phosphotransferase family protein</fullName>
    </submittedName>
</protein>
<accession>A0ABW3CRI6</accession>
<proteinExistence type="predicted"/>
<evidence type="ECO:0000313" key="3">
    <source>
        <dbReference type="Proteomes" id="UP001597083"/>
    </source>
</evidence>
<feature type="domain" description="Aminoglycoside phosphotransferase" evidence="1">
    <location>
        <begin position="61"/>
        <end position="249"/>
    </location>
</feature>
<evidence type="ECO:0000313" key="2">
    <source>
        <dbReference type="EMBL" id="MFD0857158.1"/>
    </source>
</evidence>
<dbReference type="Gene3D" id="3.90.1200.10">
    <property type="match status" value="1"/>
</dbReference>
<reference evidence="3" key="1">
    <citation type="journal article" date="2019" name="Int. J. Syst. Evol. Microbiol.">
        <title>The Global Catalogue of Microorganisms (GCM) 10K type strain sequencing project: providing services to taxonomists for standard genome sequencing and annotation.</title>
        <authorList>
            <consortium name="The Broad Institute Genomics Platform"/>
            <consortium name="The Broad Institute Genome Sequencing Center for Infectious Disease"/>
            <person name="Wu L."/>
            <person name="Ma J."/>
        </authorList>
    </citation>
    <scope>NUCLEOTIDE SEQUENCE [LARGE SCALE GENOMIC DNA]</scope>
    <source>
        <strain evidence="3">JCM 31696</strain>
    </source>
</reference>
<comment type="caution">
    <text evidence="2">The sequence shown here is derived from an EMBL/GenBank/DDBJ whole genome shotgun (WGS) entry which is preliminary data.</text>
</comment>
<gene>
    <name evidence="2" type="ORF">ACFQ07_33450</name>
</gene>
<keyword evidence="3" id="KW-1185">Reference proteome</keyword>
<organism evidence="2 3">
    <name type="scientific">Actinomadura adrarensis</name>
    <dbReference type="NCBI Taxonomy" id="1819600"/>
    <lineage>
        <taxon>Bacteria</taxon>
        <taxon>Bacillati</taxon>
        <taxon>Actinomycetota</taxon>
        <taxon>Actinomycetes</taxon>
        <taxon>Streptosporangiales</taxon>
        <taxon>Thermomonosporaceae</taxon>
        <taxon>Actinomadura</taxon>
    </lineage>
</organism>
<sequence>MPAIAWEDLPADIQHAVQDNAIAGHIVKAEPRTEGIMPGLSAHIHASGDDDAAFVKAVPVTSPAAGLYRRELAANRALPAVAPAPQLRWGTEAAGWIVMVFDWLPGRSADLSPGSDDLPAVLATVERLADMLTPCPWPDALPVADYVAALTEKAHRLLAKPPHCVPARDRYIRAVESFDPADLSGDVMLHYDLHPGNLRVAGRQVSVLDWSFACRGAAWVDLAVLAPRLIEAGNTPRQAEQLLSELTAWAQAPDQAVVGLAALWTMFREYKSLYGPPDVQHFRAQAANAGRAWMDHRAF</sequence>
<dbReference type="Proteomes" id="UP001597083">
    <property type="component" value="Unassembled WGS sequence"/>
</dbReference>
<evidence type="ECO:0000259" key="1">
    <source>
        <dbReference type="Pfam" id="PF01636"/>
    </source>
</evidence>